<dbReference type="GO" id="GO:0016020">
    <property type="term" value="C:membrane"/>
    <property type="evidence" value="ECO:0007669"/>
    <property type="project" value="GOC"/>
</dbReference>
<evidence type="ECO:0000313" key="2">
    <source>
        <dbReference type="Proteomes" id="UP000232693"/>
    </source>
</evidence>
<evidence type="ECO:0000313" key="1">
    <source>
        <dbReference type="EMBL" id="AUD79510.1"/>
    </source>
</evidence>
<dbReference type="OrthoDB" id="5515308at2"/>
<accession>A0A2K9A9V6</accession>
<organism evidence="1 2">
    <name type="scientific">Kangiella profundi</name>
    <dbReference type="NCBI Taxonomy" id="1561924"/>
    <lineage>
        <taxon>Bacteria</taxon>
        <taxon>Pseudomonadati</taxon>
        <taxon>Pseudomonadota</taxon>
        <taxon>Gammaproteobacteria</taxon>
        <taxon>Kangiellales</taxon>
        <taxon>Kangiellaceae</taxon>
        <taxon>Kangiella</taxon>
    </lineage>
</organism>
<dbReference type="EMBL" id="CP025120">
    <property type="protein sequence ID" value="AUD79510.1"/>
    <property type="molecule type" value="Genomic_DNA"/>
</dbReference>
<dbReference type="InterPro" id="IPR009305">
    <property type="entry name" value="Mpo1-like"/>
</dbReference>
<dbReference type="Proteomes" id="UP000232693">
    <property type="component" value="Chromosome"/>
</dbReference>
<dbReference type="KEGG" id="kpd:CW740_09775"/>
<dbReference type="AlphaFoldDB" id="A0A2K9A9V6"/>
<reference evidence="1 2" key="1">
    <citation type="submission" date="2017-12" db="EMBL/GenBank/DDBJ databases">
        <title>Kangiella profundi FT102 completed genome.</title>
        <authorList>
            <person name="Xu J."/>
            <person name="Wang J."/>
            <person name="Lu Y."/>
        </authorList>
    </citation>
    <scope>NUCLEOTIDE SEQUENCE [LARGE SCALE GENOMIC DNA]</scope>
    <source>
        <strain evidence="1 2">FT102</strain>
    </source>
</reference>
<dbReference type="PANTHER" id="PTHR28026">
    <property type="entry name" value="DUF962 DOMAIN PROTEIN (AFU_ORTHOLOGUE AFUA_8G05310)"/>
    <property type="match status" value="1"/>
</dbReference>
<keyword evidence="2" id="KW-1185">Reference proteome</keyword>
<proteinExistence type="predicted"/>
<dbReference type="PANTHER" id="PTHR28026:SF9">
    <property type="entry name" value="2-HYDROXY-PALMITIC ACID DIOXYGENASE MPO1"/>
    <property type="match status" value="1"/>
</dbReference>
<sequence>MRSGQEWIAEYSESHRNPTNKLLHWICVPTIMWTVLAFLWVIPVPQALQLHPLVNWAVLFVAVAQLFYISFGWKIFSGMLLVSILMLWFTYWLESVVSIPLWQIALVVFIIAWIGQFIGHHIEGKKPSFFKDLLFLLVGPAWEMNYFLRQIGWLR</sequence>
<protein>
    <submittedName>
        <fullName evidence="1">Uncharacterized protein</fullName>
    </submittedName>
</protein>
<dbReference type="RefSeq" id="WP_106647321.1">
    <property type="nucleotide sequence ID" value="NZ_BMGO01000001.1"/>
</dbReference>
<dbReference type="Pfam" id="PF06127">
    <property type="entry name" value="Mpo1-like"/>
    <property type="match status" value="1"/>
</dbReference>
<name>A0A2K9A9V6_9GAMM</name>
<dbReference type="GO" id="GO:0046521">
    <property type="term" value="P:sphingoid catabolic process"/>
    <property type="evidence" value="ECO:0007669"/>
    <property type="project" value="TreeGrafter"/>
</dbReference>
<gene>
    <name evidence="1" type="ORF">CW740_09775</name>
</gene>